<dbReference type="STRING" id="426703.SAMN04488100_1014"/>
<proteinExistence type="predicted"/>
<evidence type="ECO:0000313" key="3">
    <source>
        <dbReference type="Proteomes" id="UP000198548"/>
    </source>
</evidence>
<sequence length="83" mass="9611">MGENLTIYIEKKLNKYKVFVKVGGVMEDVEIHNEKTLIILAKSSDEAINKWLEKYDLNNSEYLSKGKDGVGWSYYYPIICESI</sequence>
<reference evidence="1 4" key="2">
    <citation type="submission" date="2019-07" db="EMBL/GenBank/DDBJ databases">
        <title>Whole genome shotgun sequence of Alkalibacterium putridalgicola NBRC 103243.</title>
        <authorList>
            <person name="Hosoyama A."/>
            <person name="Uohara A."/>
            <person name="Ohji S."/>
            <person name="Ichikawa N."/>
        </authorList>
    </citation>
    <scope>NUCLEOTIDE SEQUENCE [LARGE SCALE GENOMIC DNA]</scope>
    <source>
        <strain evidence="1 4">NBRC 103243</strain>
    </source>
</reference>
<dbReference type="EMBL" id="FOBL01000001">
    <property type="protein sequence ID" value="SEL38755.1"/>
    <property type="molecule type" value="Genomic_DNA"/>
</dbReference>
<dbReference type="EMBL" id="BJUX01000001">
    <property type="protein sequence ID" value="GEK88161.1"/>
    <property type="molecule type" value="Genomic_DNA"/>
</dbReference>
<keyword evidence="4" id="KW-1185">Reference proteome</keyword>
<dbReference type="Proteomes" id="UP000198548">
    <property type="component" value="Unassembled WGS sequence"/>
</dbReference>
<name>A0A1H7PU40_9LACT</name>
<evidence type="ECO:0000313" key="1">
    <source>
        <dbReference type="EMBL" id="GEK88161.1"/>
    </source>
</evidence>
<gene>
    <name evidence="1" type="ORF">APU01nite_02000</name>
    <name evidence="2" type="ORF">SAMN04488100_1014</name>
</gene>
<protein>
    <submittedName>
        <fullName evidence="2">Uncharacterized protein</fullName>
    </submittedName>
</protein>
<evidence type="ECO:0000313" key="2">
    <source>
        <dbReference type="EMBL" id="SEL38755.1"/>
    </source>
</evidence>
<reference evidence="2 3" key="1">
    <citation type="submission" date="2016-10" db="EMBL/GenBank/DDBJ databases">
        <authorList>
            <person name="de Groot N.N."/>
        </authorList>
    </citation>
    <scope>NUCLEOTIDE SEQUENCE [LARGE SCALE GENOMIC DNA]</scope>
    <source>
        <strain evidence="2 3">DSM 19182</strain>
    </source>
</reference>
<dbReference type="AlphaFoldDB" id="A0A1H7PU40"/>
<organism evidence="2 3">
    <name type="scientific">Alkalibacterium putridalgicola</name>
    <dbReference type="NCBI Taxonomy" id="426703"/>
    <lineage>
        <taxon>Bacteria</taxon>
        <taxon>Bacillati</taxon>
        <taxon>Bacillota</taxon>
        <taxon>Bacilli</taxon>
        <taxon>Lactobacillales</taxon>
        <taxon>Carnobacteriaceae</taxon>
        <taxon>Alkalibacterium</taxon>
    </lineage>
</organism>
<dbReference type="RefSeq" id="WP_091485655.1">
    <property type="nucleotide sequence ID" value="NZ_BJUX01000001.1"/>
</dbReference>
<accession>A0A1H7PU40</accession>
<dbReference type="Proteomes" id="UP000321425">
    <property type="component" value="Unassembled WGS sequence"/>
</dbReference>
<evidence type="ECO:0000313" key="4">
    <source>
        <dbReference type="Proteomes" id="UP000321425"/>
    </source>
</evidence>